<reference evidence="2 3" key="1">
    <citation type="journal article" date="2019" name="Commun. Biol.">
        <title>The bagworm genome reveals a unique fibroin gene that provides high tensile strength.</title>
        <authorList>
            <person name="Kono N."/>
            <person name="Nakamura H."/>
            <person name="Ohtoshi R."/>
            <person name="Tomita M."/>
            <person name="Numata K."/>
            <person name="Arakawa K."/>
        </authorList>
    </citation>
    <scope>NUCLEOTIDE SEQUENCE [LARGE SCALE GENOMIC DNA]</scope>
</reference>
<dbReference type="EMBL" id="BGZK01001759">
    <property type="protein sequence ID" value="GBP85780.1"/>
    <property type="molecule type" value="Genomic_DNA"/>
</dbReference>
<proteinExistence type="predicted"/>
<evidence type="ECO:0000313" key="2">
    <source>
        <dbReference type="EMBL" id="GBP85780.1"/>
    </source>
</evidence>
<protein>
    <submittedName>
        <fullName evidence="2">Uncharacterized protein</fullName>
    </submittedName>
</protein>
<name>A0A4C1ZDF3_EUMVA</name>
<dbReference type="AlphaFoldDB" id="A0A4C1ZDF3"/>
<comment type="caution">
    <text evidence="2">The sequence shown here is derived from an EMBL/GenBank/DDBJ whole genome shotgun (WGS) entry which is preliminary data.</text>
</comment>
<gene>
    <name evidence="2" type="ORF">EVAR_84596_1</name>
</gene>
<evidence type="ECO:0000256" key="1">
    <source>
        <dbReference type="SAM" id="MobiDB-lite"/>
    </source>
</evidence>
<organism evidence="2 3">
    <name type="scientific">Eumeta variegata</name>
    <name type="common">Bagworm moth</name>
    <name type="synonym">Eumeta japonica</name>
    <dbReference type="NCBI Taxonomy" id="151549"/>
    <lineage>
        <taxon>Eukaryota</taxon>
        <taxon>Metazoa</taxon>
        <taxon>Ecdysozoa</taxon>
        <taxon>Arthropoda</taxon>
        <taxon>Hexapoda</taxon>
        <taxon>Insecta</taxon>
        <taxon>Pterygota</taxon>
        <taxon>Neoptera</taxon>
        <taxon>Endopterygota</taxon>
        <taxon>Lepidoptera</taxon>
        <taxon>Glossata</taxon>
        <taxon>Ditrysia</taxon>
        <taxon>Tineoidea</taxon>
        <taxon>Psychidae</taxon>
        <taxon>Oiketicinae</taxon>
        <taxon>Eumeta</taxon>
    </lineage>
</organism>
<accession>A0A4C1ZDF3</accession>
<feature type="compositionally biased region" description="Low complexity" evidence="1">
    <location>
        <begin position="59"/>
        <end position="76"/>
    </location>
</feature>
<sequence length="76" mass="7879">MELSVHPEHVADIRTLTGVILRSFRKICPFTISLECAGSGQGMAHGIAAVRNAPPSHQRGTGSSSPGAGRAGPVHH</sequence>
<evidence type="ECO:0000313" key="3">
    <source>
        <dbReference type="Proteomes" id="UP000299102"/>
    </source>
</evidence>
<keyword evidence="3" id="KW-1185">Reference proteome</keyword>
<feature type="region of interest" description="Disordered" evidence="1">
    <location>
        <begin position="51"/>
        <end position="76"/>
    </location>
</feature>
<dbReference type="Proteomes" id="UP000299102">
    <property type="component" value="Unassembled WGS sequence"/>
</dbReference>